<evidence type="ECO:0000259" key="1">
    <source>
        <dbReference type="PROSITE" id="PS50113"/>
    </source>
</evidence>
<dbReference type="Proteomes" id="UP001220530">
    <property type="component" value="Chromosome"/>
</dbReference>
<gene>
    <name evidence="3" type="ORF">PSQ19_13285</name>
</gene>
<dbReference type="CDD" id="cd00130">
    <property type="entry name" value="PAS"/>
    <property type="match status" value="1"/>
</dbReference>
<organism evidence="3 4">
    <name type="scientific">Devosia algicola</name>
    <dbReference type="NCBI Taxonomy" id="3026418"/>
    <lineage>
        <taxon>Bacteria</taxon>
        <taxon>Pseudomonadati</taxon>
        <taxon>Pseudomonadota</taxon>
        <taxon>Alphaproteobacteria</taxon>
        <taxon>Hyphomicrobiales</taxon>
        <taxon>Devosiaceae</taxon>
        <taxon>Devosia</taxon>
    </lineage>
</organism>
<dbReference type="InterPro" id="IPR013767">
    <property type="entry name" value="PAS_fold"/>
</dbReference>
<dbReference type="InterPro" id="IPR043128">
    <property type="entry name" value="Rev_trsase/Diguanyl_cyclase"/>
</dbReference>
<proteinExistence type="predicted"/>
<keyword evidence="3" id="KW-0808">Transferase</keyword>
<dbReference type="GO" id="GO:0052621">
    <property type="term" value="F:diguanylate cyclase activity"/>
    <property type="evidence" value="ECO:0007669"/>
    <property type="project" value="UniProtKB-EC"/>
</dbReference>
<dbReference type="InterPro" id="IPR035965">
    <property type="entry name" value="PAS-like_dom_sf"/>
</dbReference>
<dbReference type="InterPro" id="IPR000160">
    <property type="entry name" value="GGDEF_dom"/>
</dbReference>
<reference evidence="3 4" key="1">
    <citation type="submission" date="2023-02" db="EMBL/GenBank/DDBJ databases">
        <title>Devosia algicola sp. nov., isolated from the phycosphere of marine algae.</title>
        <authorList>
            <person name="Kim J.M."/>
            <person name="Lee J.K."/>
            <person name="Choi B.J."/>
            <person name="Bayburt H."/>
            <person name="Jeon C.O."/>
        </authorList>
    </citation>
    <scope>NUCLEOTIDE SEQUENCE [LARGE SCALE GENOMIC DNA]</scope>
    <source>
        <strain evidence="3 4">G20-9</strain>
    </source>
</reference>
<feature type="domain" description="PAC" evidence="1">
    <location>
        <begin position="233"/>
        <end position="284"/>
    </location>
</feature>
<dbReference type="InterPro" id="IPR052155">
    <property type="entry name" value="Biofilm_reg_signaling"/>
</dbReference>
<dbReference type="NCBIfam" id="TIGR00254">
    <property type="entry name" value="GGDEF"/>
    <property type="match status" value="1"/>
</dbReference>
<dbReference type="Pfam" id="PF01590">
    <property type="entry name" value="GAF"/>
    <property type="match status" value="1"/>
</dbReference>
<dbReference type="InterPro" id="IPR000014">
    <property type="entry name" value="PAS"/>
</dbReference>
<dbReference type="PROSITE" id="PS50887">
    <property type="entry name" value="GGDEF"/>
    <property type="match status" value="1"/>
</dbReference>
<dbReference type="SUPFAM" id="SSF55785">
    <property type="entry name" value="PYP-like sensor domain (PAS domain)"/>
    <property type="match status" value="1"/>
</dbReference>
<dbReference type="Pfam" id="PF00990">
    <property type="entry name" value="GGDEF"/>
    <property type="match status" value="1"/>
</dbReference>
<dbReference type="InterPro" id="IPR003018">
    <property type="entry name" value="GAF"/>
</dbReference>
<protein>
    <submittedName>
        <fullName evidence="3">Diguanylate cyclase</fullName>
        <ecNumber evidence="3">2.7.7.65</ecNumber>
    </submittedName>
</protein>
<dbReference type="Gene3D" id="3.30.450.20">
    <property type="entry name" value="PAS domain"/>
    <property type="match status" value="1"/>
</dbReference>
<dbReference type="Gene3D" id="3.30.450.40">
    <property type="match status" value="1"/>
</dbReference>
<keyword evidence="4" id="KW-1185">Reference proteome</keyword>
<accession>A0ABY7YSU5</accession>
<dbReference type="SMART" id="SM00267">
    <property type="entry name" value="GGDEF"/>
    <property type="match status" value="1"/>
</dbReference>
<evidence type="ECO:0000313" key="3">
    <source>
        <dbReference type="EMBL" id="WDR04321.1"/>
    </source>
</evidence>
<dbReference type="Gene3D" id="3.30.70.270">
    <property type="match status" value="1"/>
</dbReference>
<dbReference type="InterPro" id="IPR029016">
    <property type="entry name" value="GAF-like_dom_sf"/>
</dbReference>
<dbReference type="InterPro" id="IPR000700">
    <property type="entry name" value="PAS-assoc_C"/>
</dbReference>
<dbReference type="PROSITE" id="PS50113">
    <property type="entry name" value="PAC"/>
    <property type="match status" value="1"/>
</dbReference>
<feature type="domain" description="GGDEF" evidence="2">
    <location>
        <begin position="308"/>
        <end position="439"/>
    </location>
</feature>
<dbReference type="EC" id="2.7.7.65" evidence="3"/>
<sequence>MDRLLVKVRDRLGMAAAVVCLDEDDQLHSQCRDSTMAACLGQGTSFASLARISPRPLIVADTALDPRFWLDPLVTRAPHIRFYAGVPLFAGADRPVGLFSLYDQRPRSADLGQSLGELVSEVMSIAAQRRARQTITQLQSKLTGRIGELDALASQVTSNLELFERASATARIGVWQCDLSGEVLHWTDSVYDMFELPRGSQLSRELALQCYTDASREALQRVRTEAIRDRTGFNLDVEINTRKGNHRWIRITATLDCKDGEPVRIFGMKQDITEEKILADRTRYLAEFDVMTGLANRGQFQARIDQNQSGALLLIDLDGFKQINDRFGHHAGDECLKMAARRLNDVCGQAQLVARIGGDEFAVLLAPTGEQTSARKLAAEIVRHLADNFELGGVDLRPSASVGVAFANGQSPDDLFKARRHCALCGEGGGAKQVSNCGDSRSPSGKSYWLRALAVCQSFKSCGMNH</sequence>
<dbReference type="EMBL" id="CP118246">
    <property type="protein sequence ID" value="WDR04321.1"/>
    <property type="molecule type" value="Genomic_DNA"/>
</dbReference>
<dbReference type="SUPFAM" id="SSF55781">
    <property type="entry name" value="GAF domain-like"/>
    <property type="match status" value="1"/>
</dbReference>
<dbReference type="CDD" id="cd01949">
    <property type="entry name" value="GGDEF"/>
    <property type="match status" value="1"/>
</dbReference>
<dbReference type="PANTHER" id="PTHR44757:SF2">
    <property type="entry name" value="BIOFILM ARCHITECTURE MAINTENANCE PROTEIN MBAA"/>
    <property type="match status" value="1"/>
</dbReference>
<dbReference type="Pfam" id="PF00989">
    <property type="entry name" value="PAS"/>
    <property type="match status" value="1"/>
</dbReference>
<evidence type="ECO:0000259" key="2">
    <source>
        <dbReference type="PROSITE" id="PS50887"/>
    </source>
</evidence>
<dbReference type="InterPro" id="IPR029787">
    <property type="entry name" value="Nucleotide_cyclase"/>
</dbReference>
<keyword evidence="3" id="KW-0548">Nucleotidyltransferase</keyword>
<name>A0ABY7YSU5_9HYPH</name>
<dbReference type="PANTHER" id="PTHR44757">
    <property type="entry name" value="DIGUANYLATE CYCLASE DGCP"/>
    <property type="match status" value="1"/>
</dbReference>
<dbReference type="SUPFAM" id="SSF55073">
    <property type="entry name" value="Nucleotide cyclase"/>
    <property type="match status" value="1"/>
</dbReference>
<evidence type="ECO:0000313" key="4">
    <source>
        <dbReference type="Proteomes" id="UP001220530"/>
    </source>
</evidence>